<evidence type="ECO:0000313" key="2">
    <source>
        <dbReference type="Proteomes" id="UP001589776"/>
    </source>
</evidence>
<reference evidence="1 2" key="1">
    <citation type="submission" date="2024-09" db="EMBL/GenBank/DDBJ databases">
        <authorList>
            <person name="Sun Q."/>
            <person name="Mori K."/>
        </authorList>
    </citation>
    <scope>NUCLEOTIDE SEQUENCE [LARGE SCALE GENOMIC DNA]</scope>
    <source>
        <strain evidence="1 2">CCM 7759</strain>
    </source>
</reference>
<dbReference type="Pfam" id="PF03698">
    <property type="entry name" value="UPF0180"/>
    <property type="match status" value="1"/>
</dbReference>
<organism evidence="1 2">
    <name type="scientific">Paenibacillus chartarius</name>
    <dbReference type="NCBI Taxonomy" id="747481"/>
    <lineage>
        <taxon>Bacteria</taxon>
        <taxon>Bacillati</taxon>
        <taxon>Bacillota</taxon>
        <taxon>Bacilli</taxon>
        <taxon>Bacillales</taxon>
        <taxon>Paenibacillaceae</taxon>
        <taxon>Paenibacillus</taxon>
    </lineage>
</organism>
<proteinExistence type="predicted"/>
<comment type="caution">
    <text evidence="1">The sequence shown here is derived from an EMBL/GenBank/DDBJ whole genome shotgun (WGS) entry which is preliminary data.</text>
</comment>
<accession>A0ABV6DF33</accession>
<name>A0ABV6DF33_9BACL</name>
<keyword evidence="2" id="KW-1185">Reference proteome</keyword>
<evidence type="ECO:0000313" key="1">
    <source>
        <dbReference type="EMBL" id="MFC0211251.1"/>
    </source>
</evidence>
<dbReference type="EMBL" id="JBHLWN010000014">
    <property type="protein sequence ID" value="MFC0211251.1"/>
    <property type="molecule type" value="Genomic_DNA"/>
</dbReference>
<dbReference type="Proteomes" id="UP001589776">
    <property type="component" value="Unassembled WGS sequence"/>
</dbReference>
<sequence length="80" mass="8335">MAKVAVENGLGTFKEALQQNGFEVVGMENAGNAACCVISGQDKNVMGIADTYTQASVINCEGLSPDEVVRQVSSRVNAAQ</sequence>
<protein>
    <submittedName>
        <fullName evidence="1">YkuS family protein</fullName>
    </submittedName>
</protein>
<gene>
    <name evidence="1" type="ORF">ACFFK0_02100</name>
</gene>
<dbReference type="RefSeq" id="WP_377468185.1">
    <property type="nucleotide sequence ID" value="NZ_JBHLWN010000014.1"/>
</dbReference>
<dbReference type="InterPro" id="IPR005370">
    <property type="entry name" value="UPF0180"/>
</dbReference>